<gene>
    <name evidence="1" type="ORF">NCTC11296_00160</name>
</gene>
<organism evidence="1 2">
    <name type="scientific">Avibacterium paragallinarum</name>
    <name type="common">Haemophilus gallinarum</name>
    <dbReference type="NCBI Taxonomy" id="728"/>
    <lineage>
        <taxon>Bacteria</taxon>
        <taxon>Pseudomonadati</taxon>
        <taxon>Pseudomonadota</taxon>
        <taxon>Gammaproteobacteria</taxon>
        <taxon>Pasteurellales</taxon>
        <taxon>Pasteurellaceae</taxon>
        <taxon>Avibacterium</taxon>
    </lineage>
</organism>
<evidence type="ECO:0000313" key="1">
    <source>
        <dbReference type="EMBL" id="STO70280.1"/>
    </source>
</evidence>
<dbReference type="Proteomes" id="UP000254465">
    <property type="component" value="Unassembled WGS sequence"/>
</dbReference>
<reference evidence="1 2" key="1">
    <citation type="submission" date="2018-06" db="EMBL/GenBank/DDBJ databases">
        <authorList>
            <consortium name="Pathogen Informatics"/>
            <person name="Doyle S."/>
        </authorList>
    </citation>
    <scope>NUCLEOTIDE SEQUENCE [LARGE SCALE GENOMIC DNA]</scope>
    <source>
        <strain evidence="1 2">NCTC11296</strain>
    </source>
</reference>
<accession>A0A377I5E8</accession>
<sequence length="129" mass="13534">MAISYNEIPNAIRVPLAYIEFDNTQATSGTPAILHKVLMLGTKLASGSAVAGQAVRVLNVSQAKQLFGRGSQLARMVEVFKQHNTTLDLWVLPLDENSAGSKATGKIKLTGTATQAGVLNVMIAGGGKL</sequence>
<dbReference type="EMBL" id="UGHK01000001">
    <property type="protein sequence ID" value="STO70280.1"/>
    <property type="molecule type" value="Genomic_DNA"/>
</dbReference>
<proteinExistence type="predicted"/>
<dbReference type="AlphaFoldDB" id="A0A377I5E8"/>
<protein>
    <submittedName>
        <fullName evidence="1">Sheath protein gpL</fullName>
    </submittedName>
</protein>
<evidence type="ECO:0000313" key="2">
    <source>
        <dbReference type="Proteomes" id="UP000254465"/>
    </source>
</evidence>
<name>A0A377I5E8_AVIPA</name>